<dbReference type="Proteomes" id="UP000429607">
    <property type="component" value="Unassembled WGS sequence"/>
</dbReference>
<dbReference type="AlphaFoldDB" id="A0A6A3GAX5"/>
<sequence>MQIGCTWLHYSVIYWLTQRCLAEGLSPRTTHVKQYRPGSFPSTCTPSQAGSSLAFCHTCTDMVSVIPGLECELMGMAE</sequence>
<dbReference type="EMBL" id="QXFT01008892">
    <property type="protein sequence ID" value="KAE9263559.1"/>
    <property type="molecule type" value="Genomic_DNA"/>
</dbReference>
<organism evidence="3 7">
    <name type="scientific">Phytophthora rubi</name>
    <dbReference type="NCBI Taxonomy" id="129364"/>
    <lineage>
        <taxon>Eukaryota</taxon>
        <taxon>Sar</taxon>
        <taxon>Stramenopiles</taxon>
        <taxon>Oomycota</taxon>
        <taxon>Peronosporomycetes</taxon>
        <taxon>Peronosporales</taxon>
        <taxon>Peronosporaceae</taxon>
        <taxon>Phytophthora</taxon>
    </lineage>
</organism>
<name>A0A6A3GAX5_9STRA</name>
<evidence type="ECO:0000313" key="5">
    <source>
        <dbReference type="Proteomes" id="UP000429607"/>
    </source>
</evidence>
<feature type="chain" id="PRO_5036163926" evidence="1">
    <location>
        <begin position="23"/>
        <end position="78"/>
    </location>
</feature>
<keyword evidence="6" id="KW-1185">Reference proteome</keyword>
<protein>
    <submittedName>
        <fullName evidence="3">Uncharacterized protein</fullName>
    </submittedName>
</protein>
<reference evidence="5 7" key="1">
    <citation type="submission" date="2018-09" db="EMBL/GenBank/DDBJ databases">
        <title>Genomic investigation of the strawberry pathogen Phytophthora fragariae indicates pathogenicity is determined by transcriptional variation in three key races.</title>
        <authorList>
            <person name="Adams T.M."/>
            <person name="Armitage A.D."/>
            <person name="Sobczyk M.K."/>
            <person name="Bates H.J."/>
            <person name="Dunwell J.M."/>
            <person name="Nellist C.F."/>
            <person name="Harrison R.J."/>
        </authorList>
    </citation>
    <scope>NUCLEOTIDE SEQUENCE [LARGE SCALE GENOMIC DNA]</scope>
    <source>
        <strain evidence="2 5">SCRP249</strain>
        <strain evidence="3 7">SCRP324</strain>
        <strain evidence="4 6">SCRP333</strain>
    </source>
</reference>
<keyword evidence="1" id="KW-0732">Signal</keyword>
<evidence type="ECO:0000313" key="4">
    <source>
        <dbReference type="EMBL" id="KAE9263559.1"/>
    </source>
</evidence>
<evidence type="ECO:0000313" key="7">
    <source>
        <dbReference type="Proteomes" id="UP000435112"/>
    </source>
</evidence>
<dbReference type="Proteomes" id="UP000435112">
    <property type="component" value="Unassembled WGS sequence"/>
</dbReference>
<evidence type="ECO:0000256" key="1">
    <source>
        <dbReference type="SAM" id="SignalP"/>
    </source>
</evidence>
<evidence type="ECO:0000313" key="6">
    <source>
        <dbReference type="Proteomes" id="UP000434957"/>
    </source>
</evidence>
<evidence type="ECO:0000313" key="2">
    <source>
        <dbReference type="EMBL" id="KAE8955497.1"/>
    </source>
</evidence>
<dbReference type="EMBL" id="QXFV01009133">
    <property type="protein sequence ID" value="KAE8955497.1"/>
    <property type="molecule type" value="Genomic_DNA"/>
</dbReference>
<proteinExistence type="predicted"/>
<evidence type="ECO:0000313" key="3">
    <source>
        <dbReference type="EMBL" id="KAE8955575.1"/>
    </source>
</evidence>
<feature type="signal peptide" evidence="1">
    <location>
        <begin position="1"/>
        <end position="22"/>
    </location>
</feature>
<dbReference type="Proteomes" id="UP000434957">
    <property type="component" value="Unassembled WGS sequence"/>
</dbReference>
<dbReference type="EMBL" id="QXFU01008980">
    <property type="protein sequence ID" value="KAE8955575.1"/>
    <property type="molecule type" value="Genomic_DNA"/>
</dbReference>
<gene>
    <name evidence="2" type="ORF">PR001_g32078</name>
    <name evidence="3" type="ORF">PR002_g31748</name>
    <name evidence="4" type="ORF">PR003_g33118</name>
</gene>
<comment type="caution">
    <text evidence="3">The sequence shown here is derived from an EMBL/GenBank/DDBJ whole genome shotgun (WGS) entry which is preliminary data.</text>
</comment>
<accession>A0A6A3GAX5</accession>